<dbReference type="PANTHER" id="PTHR36529">
    <property type="entry name" value="SLL1095 PROTEIN"/>
    <property type="match status" value="1"/>
</dbReference>
<keyword evidence="2" id="KW-1185">Reference proteome</keyword>
<protein>
    <submittedName>
        <fullName evidence="1">Glycosyltransferase</fullName>
    </submittedName>
</protein>
<comment type="caution">
    <text evidence="1">The sequence shown here is derived from an EMBL/GenBank/DDBJ whole genome shotgun (WGS) entry which is preliminary data.</text>
</comment>
<gene>
    <name evidence="1" type="ORF">FGK63_17830</name>
</gene>
<dbReference type="SUPFAM" id="SSF53448">
    <property type="entry name" value="Nucleotide-diphospho-sugar transferases"/>
    <property type="match status" value="1"/>
</dbReference>
<dbReference type="Pfam" id="PF09837">
    <property type="entry name" value="DUF2064"/>
    <property type="match status" value="1"/>
</dbReference>
<dbReference type="Proteomes" id="UP001193035">
    <property type="component" value="Unassembled WGS sequence"/>
</dbReference>
<dbReference type="RefSeq" id="WP_138844792.1">
    <property type="nucleotide sequence ID" value="NZ_VCPD01000007.1"/>
</dbReference>
<accession>A0ABY2WTT4</accession>
<evidence type="ECO:0000313" key="2">
    <source>
        <dbReference type="Proteomes" id="UP001193035"/>
    </source>
</evidence>
<evidence type="ECO:0000313" key="1">
    <source>
        <dbReference type="EMBL" id="TMV04938.1"/>
    </source>
</evidence>
<organism evidence="1 2">
    <name type="scientific">Ruegeria sediminis</name>
    <dbReference type="NCBI Taxonomy" id="2583820"/>
    <lineage>
        <taxon>Bacteria</taxon>
        <taxon>Pseudomonadati</taxon>
        <taxon>Pseudomonadota</taxon>
        <taxon>Alphaproteobacteria</taxon>
        <taxon>Rhodobacterales</taxon>
        <taxon>Roseobacteraceae</taxon>
        <taxon>Ruegeria</taxon>
    </lineage>
</organism>
<dbReference type="InterPro" id="IPR018641">
    <property type="entry name" value="Trfase_1_rSAM/seldom-assoc"/>
</dbReference>
<dbReference type="PANTHER" id="PTHR36529:SF1">
    <property type="entry name" value="GLYCOSYLTRANSFERASE"/>
    <property type="match status" value="1"/>
</dbReference>
<dbReference type="EMBL" id="VCPD01000007">
    <property type="protein sequence ID" value="TMV04938.1"/>
    <property type="molecule type" value="Genomic_DNA"/>
</dbReference>
<sequence>MRRTLIIMVKEPRPGRVKTRLGRDIGHVRAAWWFRHQARALIRGLRDPRWRIVLAVSPDREGLSSRVWPDDLPRAGQGRGDLGARMGRLLRRAPKGPVCLIGADIPGITPAHVARAFAALGRAEMAFGPATDGGYWLVGARRPGLLPNGLFQGVRWSTEHALTDTLATVSGRRVAMVDLLRDVDSVADLAAVSAPVQAPSLLR</sequence>
<dbReference type="InterPro" id="IPR029044">
    <property type="entry name" value="Nucleotide-diphossugar_trans"/>
</dbReference>
<proteinExistence type="predicted"/>
<dbReference type="Gene3D" id="3.90.550.10">
    <property type="entry name" value="Spore Coat Polysaccharide Biosynthesis Protein SpsA, Chain A"/>
    <property type="match status" value="1"/>
</dbReference>
<reference evidence="1 2" key="1">
    <citation type="submission" date="2019-05" db="EMBL/GenBank/DDBJ databases">
        <title>Ruegeria sp. nov., isolated from tidal flat.</title>
        <authorList>
            <person name="Kim W."/>
        </authorList>
    </citation>
    <scope>NUCLEOTIDE SEQUENCE [LARGE SCALE GENOMIC DNA]</scope>
    <source>
        <strain evidence="1 2">CAU 1488</strain>
    </source>
</reference>
<name>A0ABY2WTT4_9RHOB</name>